<gene>
    <name evidence="1" type="ORF">P153DRAFT_361848</name>
</gene>
<accession>A0A6A5ZX60</accession>
<evidence type="ECO:0000313" key="1">
    <source>
        <dbReference type="EMBL" id="KAF2123605.1"/>
    </source>
</evidence>
<reference evidence="1" key="1">
    <citation type="journal article" date="2020" name="Stud. Mycol.">
        <title>101 Dothideomycetes genomes: a test case for predicting lifestyles and emergence of pathogens.</title>
        <authorList>
            <person name="Haridas S."/>
            <person name="Albert R."/>
            <person name="Binder M."/>
            <person name="Bloem J."/>
            <person name="Labutti K."/>
            <person name="Salamov A."/>
            <person name="Andreopoulos B."/>
            <person name="Baker S."/>
            <person name="Barry K."/>
            <person name="Bills G."/>
            <person name="Bluhm B."/>
            <person name="Cannon C."/>
            <person name="Castanera R."/>
            <person name="Culley D."/>
            <person name="Daum C."/>
            <person name="Ezra D."/>
            <person name="Gonzalez J."/>
            <person name="Henrissat B."/>
            <person name="Kuo A."/>
            <person name="Liang C."/>
            <person name="Lipzen A."/>
            <person name="Lutzoni F."/>
            <person name="Magnuson J."/>
            <person name="Mondo S."/>
            <person name="Nolan M."/>
            <person name="Ohm R."/>
            <person name="Pangilinan J."/>
            <person name="Park H.-J."/>
            <person name="Ramirez L."/>
            <person name="Alfaro M."/>
            <person name="Sun H."/>
            <person name="Tritt A."/>
            <person name="Yoshinaga Y."/>
            <person name="Zwiers L.-H."/>
            <person name="Turgeon B."/>
            <person name="Goodwin S."/>
            <person name="Spatafora J."/>
            <person name="Crous P."/>
            <person name="Grigoriev I."/>
        </authorList>
    </citation>
    <scope>NUCLEOTIDE SEQUENCE</scope>
    <source>
        <strain evidence="1">CBS 119687</strain>
    </source>
</reference>
<dbReference type="EMBL" id="ML977524">
    <property type="protein sequence ID" value="KAF2123605.1"/>
    <property type="molecule type" value="Genomic_DNA"/>
</dbReference>
<protein>
    <submittedName>
        <fullName evidence="1">Uncharacterized protein</fullName>
    </submittedName>
</protein>
<dbReference type="AlphaFoldDB" id="A0A6A5ZX60"/>
<name>A0A6A5ZX60_9PLEO</name>
<dbReference type="RefSeq" id="XP_033517999.1">
    <property type="nucleotide sequence ID" value="XM_033667029.1"/>
</dbReference>
<dbReference type="Proteomes" id="UP000799771">
    <property type="component" value="Unassembled WGS sequence"/>
</dbReference>
<sequence>MPEELTKYSNTIKPGEEVRSSDTATSLFASLHANPTSPVLTNLLLAAAVESLTFEDILLSLLRRDDFELRILTAVVAKGVVALETLLTQLKGNECIRLNIKETAIVYQQRDDFDEGIPEVARVVTASDLVLGEWLSCSSCCSLDWEKLVNDNVVVGASISTVMVGLDDDGRCR</sequence>
<proteinExistence type="predicted"/>
<organism evidence="1 2">
    <name type="scientific">Dothidotthia symphoricarpi CBS 119687</name>
    <dbReference type="NCBI Taxonomy" id="1392245"/>
    <lineage>
        <taxon>Eukaryota</taxon>
        <taxon>Fungi</taxon>
        <taxon>Dikarya</taxon>
        <taxon>Ascomycota</taxon>
        <taxon>Pezizomycotina</taxon>
        <taxon>Dothideomycetes</taxon>
        <taxon>Pleosporomycetidae</taxon>
        <taxon>Pleosporales</taxon>
        <taxon>Dothidotthiaceae</taxon>
        <taxon>Dothidotthia</taxon>
    </lineage>
</organism>
<evidence type="ECO:0000313" key="2">
    <source>
        <dbReference type="Proteomes" id="UP000799771"/>
    </source>
</evidence>
<dbReference type="GeneID" id="54407461"/>
<keyword evidence="2" id="KW-1185">Reference proteome</keyword>